<dbReference type="AlphaFoldDB" id="A0AAE0TR84"/>
<feature type="compositionally biased region" description="Basic and acidic residues" evidence="1">
    <location>
        <begin position="322"/>
        <end position="334"/>
    </location>
</feature>
<dbReference type="EMBL" id="JAUTXT010000098">
    <property type="protein sequence ID" value="KAK3669211.1"/>
    <property type="molecule type" value="Genomic_DNA"/>
</dbReference>
<feature type="signal peptide" evidence="2">
    <location>
        <begin position="1"/>
        <end position="29"/>
    </location>
</feature>
<comment type="caution">
    <text evidence="3">The sequence shown here is derived from an EMBL/GenBank/DDBJ whole genome shotgun (WGS) entry which is preliminary data.</text>
</comment>
<dbReference type="PANTHER" id="PTHR11183">
    <property type="entry name" value="GLYCOGENIN SUBFAMILY MEMBER"/>
    <property type="match status" value="1"/>
</dbReference>
<dbReference type="Proteomes" id="UP001274830">
    <property type="component" value="Unassembled WGS sequence"/>
</dbReference>
<evidence type="ECO:0000313" key="3">
    <source>
        <dbReference type="EMBL" id="KAK3669211.1"/>
    </source>
</evidence>
<dbReference type="InterPro" id="IPR050587">
    <property type="entry name" value="GNT1/Glycosyltrans_8"/>
</dbReference>
<evidence type="ECO:0000256" key="1">
    <source>
        <dbReference type="SAM" id="MobiDB-lite"/>
    </source>
</evidence>
<evidence type="ECO:0000256" key="2">
    <source>
        <dbReference type="SAM" id="SignalP"/>
    </source>
</evidence>
<dbReference type="Gene3D" id="3.90.550.10">
    <property type="entry name" value="Spore Coat Polysaccharide Biosynthesis Protein SpsA, Chain A"/>
    <property type="match status" value="1"/>
</dbReference>
<keyword evidence="2" id="KW-0732">Signal</keyword>
<evidence type="ECO:0000313" key="4">
    <source>
        <dbReference type="Proteomes" id="UP001274830"/>
    </source>
</evidence>
<dbReference type="InterPro" id="IPR029044">
    <property type="entry name" value="Nucleotide-diphossugar_trans"/>
</dbReference>
<accession>A0AAE0TR84</accession>
<protein>
    <recommendedName>
        <fullName evidence="5">Nucleotide-diphospho-sugar transferase</fullName>
    </recommendedName>
</protein>
<keyword evidence="4" id="KW-1185">Reference proteome</keyword>
<feature type="region of interest" description="Disordered" evidence="1">
    <location>
        <begin position="322"/>
        <end position="385"/>
    </location>
</feature>
<name>A0AAE0TR84_9PEZI</name>
<proteinExistence type="predicted"/>
<dbReference type="SUPFAM" id="SSF53448">
    <property type="entry name" value="Nucleotide-diphospho-sugar transferases"/>
    <property type="match status" value="1"/>
</dbReference>
<gene>
    <name evidence="3" type="ORF">LTR78_010908</name>
</gene>
<feature type="chain" id="PRO_5041913969" description="Nucleotide-diphospho-sugar transferase" evidence="2">
    <location>
        <begin position="30"/>
        <end position="447"/>
    </location>
</feature>
<evidence type="ECO:0008006" key="5">
    <source>
        <dbReference type="Google" id="ProtNLM"/>
    </source>
</evidence>
<sequence length="447" mass="50129">MRRPHQNLATGALIISSLLLLWLLTYSAATRGWAVRRRPTYQASPNITAELEAENFRLQADLQAAKDQLNLNFANQIQNGGEEVEKIQDEDGRMQGSSQRHSFAYVFYATTSPYACSVLVSIHRLKELGSIYPIYILLTPTVSARYKQAFEAAGAKIYIQEAPPLKDNNAGYYKDCMLKLLAFKMQEMEPHLKRVMSFDSDQLVMRNLDPLFAGLPDVDLAAPRAYWLAKDFLTSTFLIIDLSERLWRTVKSALDSVGYDKFDMDLINDLLGDTVMMLSGEYVTMNSHWEDWNLPKWYHPQAELNMTSIEKWNEVVKSGGVKARDVGDGQDHADGSPSPNAPFSATIDAPAQLMPGSRHNGIEEQKAPPPPPIPSSNPRFPDSHPLSIELDRLQDAAAVIHFSAVGKPWIKTHADIRMQRPDAHPLLAEQFALWREIAQEVCPGGIP</sequence>
<reference evidence="3" key="1">
    <citation type="submission" date="2023-07" db="EMBL/GenBank/DDBJ databases">
        <title>Black Yeasts Isolated from many extreme environments.</title>
        <authorList>
            <person name="Coleine C."/>
            <person name="Stajich J.E."/>
            <person name="Selbmann L."/>
        </authorList>
    </citation>
    <scope>NUCLEOTIDE SEQUENCE</scope>
    <source>
        <strain evidence="3">CCFEE 5485</strain>
    </source>
</reference>
<organism evidence="3 4">
    <name type="scientific">Recurvomyces mirabilis</name>
    <dbReference type="NCBI Taxonomy" id="574656"/>
    <lineage>
        <taxon>Eukaryota</taxon>
        <taxon>Fungi</taxon>
        <taxon>Dikarya</taxon>
        <taxon>Ascomycota</taxon>
        <taxon>Pezizomycotina</taxon>
        <taxon>Dothideomycetes</taxon>
        <taxon>Dothideomycetidae</taxon>
        <taxon>Mycosphaerellales</taxon>
        <taxon>Teratosphaeriaceae</taxon>
        <taxon>Recurvomyces</taxon>
    </lineage>
</organism>